<dbReference type="Pfam" id="PF08455">
    <property type="entry name" value="SNF2_assoc"/>
    <property type="match status" value="1"/>
</dbReference>
<keyword evidence="6" id="KW-0547">Nucleotide-binding</keyword>
<dbReference type="Pfam" id="PF00271">
    <property type="entry name" value="Helicase_C"/>
    <property type="match status" value="1"/>
</dbReference>
<dbReference type="FunFam" id="3.40.50.300:FF:000533">
    <property type="entry name" value="Helicase, Snf2 family"/>
    <property type="match status" value="1"/>
</dbReference>
<dbReference type="KEGG" id="ddh:Desde_1987"/>
<proteinExistence type="predicted"/>
<organism evidence="6 7">
    <name type="scientific">Desulfitobacterium dehalogenans (strain ATCC 51507 / DSM 9161 / JW/IU-DC1)</name>
    <dbReference type="NCBI Taxonomy" id="756499"/>
    <lineage>
        <taxon>Bacteria</taxon>
        <taxon>Bacillati</taxon>
        <taxon>Bacillota</taxon>
        <taxon>Clostridia</taxon>
        <taxon>Eubacteriales</taxon>
        <taxon>Desulfitobacteriaceae</taxon>
        <taxon>Desulfitobacterium</taxon>
    </lineage>
</organism>
<dbReference type="InterPro" id="IPR013663">
    <property type="entry name" value="Helicase_SWF/SNF/SWI_bac"/>
</dbReference>
<evidence type="ECO:0000313" key="6">
    <source>
        <dbReference type="EMBL" id="AFM00374.1"/>
    </source>
</evidence>
<dbReference type="InterPro" id="IPR001650">
    <property type="entry name" value="Helicase_C-like"/>
</dbReference>
<dbReference type="SMART" id="SM00487">
    <property type="entry name" value="DEXDc"/>
    <property type="match status" value="1"/>
</dbReference>
<dbReference type="InterPro" id="IPR014001">
    <property type="entry name" value="Helicase_ATP-bd"/>
</dbReference>
<evidence type="ECO:0000256" key="2">
    <source>
        <dbReference type="PROSITE-ProRule" id="PRU00325"/>
    </source>
</evidence>
<dbReference type="CDD" id="cd18012">
    <property type="entry name" value="DEXQc_arch_SWI2_SNF2"/>
    <property type="match status" value="1"/>
</dbReference>
<keyword evidence="6" id="KW-0347">Helicase</keyword>
<reference evidence="7" key="1">
    <citation type="submission" date="2012-06" db="EMBL/GenBank/DDBJ databases">
        <title>Complete sequence of Desulfitobacterium dehalogenans ATCC 51507.</title>
        <authorList>
            <person name="Lucas S."/>
            <person name="Han J."/>
            <person name="Lapidus A."/>
            <person name="Cheng J.-F."/>
            <person name="Goodwin L."/>
            <person name="Pitluck S."/>
            <person name="Peters L."/>
            <person name="Ovchinnikova G."/>
            <person name="Teshima H."/>
            <person name="Detter J.C."/>
            <person name="Han C."/>
            <person name="Tapia R."/>
            <person name="Land M."/>
            <person name="Hauser L."/>
            <person name="Kyrpides N."/>
            <person name="Ivanova N."/>
            <person name="Pagani I."/>
            <person name="Kruse T."/>
            <person name="de Vos W.M."/>
            <person name="Smidt H."/>
            <person name="Woyke T."/>
        </authorList>
    </citation>
    <scope>NUCLEOTIDE SEQUENCE [LARGE SCALE GENOMIC DNA]</scope>
    <source>
        <strain evidence="7">ATCC 51507 / DSM 9161 / JW/IU-DC1</strain>
    </source>
</reference>
<dbReference type="Pfam" id="PF00176">
    <property type="entry name" value="SNF2-rel_dom"/>
    <property type="match status" value="1"/>
</dbReference>
<dbReference type="InterPro" id="IPR038718">
    <property type="entry name" value="SNF2-like_sf"/>
</dbReference>
<dbReference type="AlphaFoldDB" id="I4A8T9"/>
<feature type="domain" description="SWIM-type" evidence="3">
    <location>
        <begin position="55"/>
        <end position="95"/>
    </location>
</feature>
<dbReference type="Gene3D" id="3.40.50.300">
    <property type="entry name" value="P-loop containing nucleotide triphosphate hydrolases"/>
    <property type="match status" value="1"/>
</dbReference>
<dbReference type="GO" id="GO:0005524">
    <property type="term" value="F:ATP binding"/>
    <property type="evidence" value="ECO:0007669"/>
    <property type="project" value="InterPro"/>
</dbReference>
<dbReference type="eggNOG" id="COG0553">
    <property type="taxonomic scope" value="Bacteria"/>
</dbReference>
<keyword evidence="2" id="KW-0863">Zinc-finger</keyword>
<dbReference type="PROSITE" id="PS50966">
    <property type="entry name" value="ZF_SWIM"/>
    <property type="match status" value="1"/>
</dbReference>
<dbReference type="EMBL" id="CP003348">
    <property type="protein sequence ID" value="AFM00374.1"/>
    <property type="molecule type" value="Genomic_DNA"/>
</dbReference>
<sequence>MSFTGITEQEIRTLASSKKAYELGVAYALNGRVSQLSYDGEKNMISAVVIGTWLYDVEIIMRKNGSVYSCNCTCPAFEEYPGACKHVIAALKAVQRKLAGPLPRTAVVKESVSEFMALFTKSEPKAVRENLSLELELQIEIHRQIHAQLQIKVGLARLYVVKNLEEFLSAVQGGRLLKFGKQFTYDPFVQTFSAEDQLVIDMLQEMLRQYEAFNEQRSFYYASPFSQKPFILSQYYLGKLFDALGDKEFSLAHTSSKAGSKAGAAGLPRSIRVIRQDIPLDFAVESKEQDLTLALKNQLPLQLTADGRYYLYDQNIYQVSPEQQSFLPNLLKTLSGKSRQTLTFPAHQRDFFASEAIPLIEQLGSVSIEPKLAEKFVREELQARIYFDRMGEYGIRARLEFHYGDYLINPFTSQGGANRQDPADSQILIRNIDKERRILTIFEQAEFIVSQGTISLEDDEKIFDFITTWLPQLQEYAETFYSDDFKLTVRTSTSFSGRVRLDESLDLLEISFQYSDIDQDELANIFHSLQVKRKYYRLRDGSFLDLKQPELESMAIFLEHLNLKGEDLSNQTLLLPKFRAMYIDSFLRQANLPGIQRNKAFKQLVQSILEPQDGEYDPPSSLKHVLRDYQKTGFRWLKTLAAYGLGGILADDMGLGKTLQALAFILSEELASPALVIAPTSLIYNWQAEGEKFAPDLNILVVDGTPQERQEQLKALSQADLVVTSYALLRRDIETFAQVDFSYCFLDEAQNIKNPQTLNAKSVQRIKAKSYFALTGTPIENSLSELWSLFNFCIPGYLLSFQEFQKKYSAPILKGENPQALLELSRHIKPFILRRLKKEVLKELPPKIETEIKATLTEEQRKIYLAYLQQTKSQIAQDLATHGFAKSQIQILAALTRLRQICSHPGMFIDNYTGESGKMLLFQELLGDILDSGHRVLVFSQFTSMLDIIRDYLLSENIDYFYLSGSTKASERSQMAASFNKGQGRVFLISLKAGGTGLNLIGADTVIHFDPWWNPAVEDQATDRAHRIGQKNSVQVIKLLTQGTIEEKVNALQAKKKKLIDSVIQPGETMLTKLTEQELRELFELT</sequence>
<feature type="domain" description="Helicase C-terminal" evidence="5">
    <location>
        <begin position="921"/>
        <end position="1075"/>
    </location>
</feature>
<dbReference type="OrthoDB" id="9814088at2"/>
<dbReference type="RefSeq" id="WP_014793861.1">
    <property type="nucleotide sequence ID" value="NC_018017.1"/>
</dbReference>
<dbReference type="Gene3D" id="3.40.50.10810">
    <property type="entry name" value="Tandem AAA-ATPase domain"/>
    <property type="match status" value="1"/>
</dbReference>
<dbReference type="InterPro" id="IPR007527">
    <property type="entry name" value="Znf_SWIM"/>
</dbReference>
<keyword evidence="1" id="KW-0378">Hydrolase</keyword>
<dbReference type="SUPFAM" id="SSF52540">
    <property type="entry name" value="P-loop containing nucleoside triphosphate hydrolases"/>
    <property type="match status" value="2"/>
</dbReference>
<dbReference type="GO" id="GO:0004386">
    <property type="term" value="F:helicase activity"/>
    <property type="evidence" value="ECO:0007669"/>
    <property type="project" value="UniProtKB-KW"/>
</dbReference>
<evidence type="ECO:0000259" key="3">
    <source>
        <dbReference type="PROSITE" id="PS50966"/>
    </source>
</evidence>
<gene>
    <name evidence="6" type="ordered locus">Desde_1987</name>
</gene>
<keyword evidence="2" id="KW-0862">Zinc</keyword>
<dbReference type="InterPro" id="IPR049730">
    <property type="entry name" value="SNF2/RAD54-like_C"/>
</dbReference>
<reference evidence="6 7" key="2">
    <citation type="journal article" date="2015" name="J. Bacteriol.">
        <title>Genomic, proteomic, and biochemical analysis of the organohalide respiratory pathway in Desulfitobacterium dehalogenans.</title>
        <authorList>
            <person name="Kruse T."/>
            <person name="van de Pas B.A."/>
            <person name="Atteia A."/>
            <person name="Krab K."/>
            <person name="Hagen W.R."/>
            <person name="Goodwin L."/>
            <person name="Chain P."/>
            <person name="Boeren S."/>
            <person name="Maphosa F."/>
            <person name="Schraa G."/>
            <person name="de Vos W.M."/>
            <person name="van der Oost J."/>
            <person name="Smidt H."/>
            <person name="Stams A.J."/>
        </authorList>
    </citation>
    <scope>NUCLEOTIDE SEQUENCE [LARGE SCALE GENOMIC DNA]</scope>
    <source>
        <strain evidence="7">ATCC 51507 / DSM 9161 / JW/IU-DC1</strain>
    </source>
</reference>
<evidence type="ECO:0000259" key="4">
    <source>
        <dbReference type="PROSITE" id="PS51192"/>
    </source>
</evidence>
<evidence type="ECO:0000256" key="1">
    <source>
        <dbReference type="ARBA" id="ARBA00022801"/>
    </source>
</evidence>
<dbReference type="CDD" id="cd18793">
    <property type="entry name" value="SF2_C_SNF"/>
    <property type="match status" value="1"/>
</dbReference>
<keyword evidence="7" id="KW-1185">Reference proteome</keyword>
<dbReference type="PROSITE" id="PS51194">
    <property type="entry name" value="HELICASE_CTER"/>
    <property type="match status" value="1"/>
</dbReference>
<dbReference type="Pfam" id="PF04434">
    <property type="entry name" value="SWIM"/>
    <property type="match status" value="1"/>
</dbReference>
<dbReference type="Proteomes" id="UP000006053">
    <property type="component" value="Chromosome"/>
</dbReference>
<dbReference type="SMART" id="SM00490">
    <property type="entry name" value="HELICc"/>
    <property type="match status" value="1"/>
</dbReference>
<accession>I4A8T9</accession>
<dbReference type="GO" id="GO:0016787">
    <property type="term" value="F:hydrolase activity"/>
    <property type="evidence" value="ECO:0007669"/>
    <property type="project" value="UniProtKB-KW"/>
</dbReference>
<dbReference type="GO" id="GO:0008270">
    <property type="term" value="F:zinc ion binding"/>
    <property type="evidence" value="ECO:0007669"/>
    <property type="project" value="UniProtKB-KW"/>
</dbReference>
<evidence type="ECO:0000313" key="7">
    <source>
        <dbReference type="Proteomes" id="UP000006053"/>
    </source>
</evidence>
<evidence type="ECO:0000259" key="5">
    <source>
        <dbReference type="PROSITE" id="PS51194"/>
    </source>
</evidence>
<dbReference type="PROSITE" id="PS51192">
    <property type="entry name" value="HELICASE_ATP_BIND_1"/>
    <property type="match status" value="1"/>
</dbReference>
<name>I4A8T9_DESDJ</name>
<dbReference type="STRING" id="756499.Desde_1987"/>
<keyword evidence="6" id="KW-0067">ATP-binding</keyword>
<dbReference type="PANTHER" id="PTHR10799">
    <property type="entry name" value="SNF2/RAD54 HELICASE FAMILY"/>
    <property type="match status" value="1"/>
</dbReference>
<dbReference type="HOGENOM" id="CLU_000315_21_1_9"/>
<feature type="domain" description="Helicase ATP-binding" evidence="4">
    <location>
        <begin position="638"/>
        <end position="796"/>
    </location>
</feature>
<dbReference type="InterPro" id="IPR000330">
    <property type="entry name" value="SNF2_N"/>
</dbReference>
<dbReference type="FunFam" id="3.40.50.10810:FF:000054">
    <property type="entry name" value="Helicase, Snf2 family"/>
    <property type="match status" value="1"/>
</dbReference>
<protein>
    <submittedName>
        <fullName evidence="6">DNA/RNA helicase, superfamily II, SNF2 family</fullName>
    </submittedName>
</protein>
<dbReference type="InterPro" id="IPR027417">
    <property type="entry name" value="P-loop_NTPase"/>
</dbReference>
<keyword evidence="2" id="KW-0479">Metal-binding</keyword>